<feature type="compositionally biased region" description="Basic and acidic residues" evidence="1">
    <location>
        <begin position="71"/>
        <end position="90"/>
    </location>
</feature>
<evidence type="ECO:0000313" key="3">
    <source>
        <dbReference type="Proteomes" id="UP000324222"/>
    </source>
</evidence>
<feature type="compositionally biased region" description="Polar residues" evidence="1">
    <location>
        <begin position="48"/>
        <end position="59"/>
    </location>
</feature>
<accession>A0A5B7H2B5</accession>
<name>A0A5B7H2B5_PORTR</name>
<comment type="caution">
    <text evidence="2">The sequence shown here is derived from an EMBL/GenBank/DDBJ whole genome shotgun (WGS) entry which is preliminary data.</text>
</comment>
<feature type="region of interest" description="Disordered" evidence="1">
    <location>
        <begin position="47"/>
        <end position="90"/>
    </location>
</feature>
<sequence>MTLGGSGVLVRGEEETLGLVRSFGDSGDVGVACVGATSSRGVGLLPSYQLQPGQKTSGGETEAYESCGETRVTDPRVLGKESTLKKDVYE</sequence>
<evidence type="ECO:0000313" key="2">
    <source>
        <dbReference type="EMBL" id="MPC64006.1"/>
    </source>
</evidence>
<dbReference type="Proteomes" id="UP000324222">
    <property type="component" value="Unassembled WGS sequence"/>
</dbReference>
<reference evidence="2 3" key="1">
    <citation type="submission" date="2019-05" db="EMBL/GenBank/DDBJ databases">
        <title>Another draft genome of Portunus trituberculatus and its Hox gene families provides insights of decapod evolution.</title>
        <authorList>
            <person name="Jeong J.-H."/>
            <person name="Song I."/>
            <person name="Kim S."/>
            <person name="Choi T."/>
            <person name="Kim D."/>
            <person name="Ryu S."/>
            <person name="Kim W."/>
        </authorList>
    </citation>
    <scope>NUCLEOTIDE SEQUENCE [LARGE SCALE GENOMIC DNA]</scope>
    <source>
        <tissue evidence="2">Muscle</tissue>
    </source>
</reference>
<gene>
    <name evidence="2" type="ORF">E2C01_058116</name>
</gene>
<protein>
    <submittedName>
        <fullName evidence="2">Uncharacterized protein</fullName>
    </submittedName>
</protein>
<dbReference type="EMBL" id="VSRR010021526">
    <property type="protein sequence ID" value="MPC64006.1"/>
    <property type="molecule type" value="Genomic_DNA"/>
</dbReference>
<proteinExistence type="predicted"/>
<keyword evidence="3" id="KW-1185">Reference proteome</keyword>
<dbReference type="AlphaFoldDB" id="A0A5B7H2B5"/>
<evidence type="ECO:0000256" key="1">
    <source>
        <dbReference type="SAM" id="MobiDB-lite"/>
    </source>
</evidence>
<organism evidence="2 3">
    <name type="scientific">Portunus trituberculatus</name>
    <name type="common">Swimming crab</name>
    <name type="synonym">Neptunus trituberculatus</name>
    <dbReference type="NCBI Taxonomy" id="210409"/>
    <lineage>
        <taxon>Eukaryota</taxon>
        <taxon>Metazoa</taxon>
        <taxon>Ecdysozoa</taxon>
        <taxon>Arthropoda</taxon>
        <taxon>Crustacea</taxon>
        <taxon>Multicrustacea</taxon>
        <taxon>Malacostraca</taxon>
        <taxon>Eumalacostraca</taxon>
        <taxon>Eucarida</taxon>
        <taxon>Decapoda</taxon>
        <taxon>Pleocyemata</taxon>
        <taxon>Brachyura</taxon>
        <taxon>Eubrachyura</taxon>
        <taxon>Portunoidea</taxon>
        <taxon>Portunidae</taxon>
        <taxon>Portuninae</taxon>
        <taxon>Portunus</taxon>
    </lineage>
</organism>